<evidence type="ECO:0000256" key="11">
    <source>
        <dbReference type="ARBA" id="ARBA00037847"/>
    </source>
</evidence>
<protein>
    <recommendedName>
        <fullName evidence="12">ATP synthase subunit b</fullName>
    </recommendedName>
    <alternativeName>
        <fullName evidence="12">ATP synthase F(0) sector subunit b</fullName>
    </alternativeName>
    <alternativeName>
        <fullName evidence="12">ATPase subunit I</fullName>
    </alternativeName>
    <alternativeName>
        <fullName evidence="12">F-type ATPase subunit b</fullName>
        <shortName evidence="12">F-ATPase subunit b</shortName>
    </alternativeName>
</protein>
<organism evidence="15 18">
    <name type="scientific">Oribacterium sinus</name>
    <dbReference type="NCBI Taxonomy" id="237576"/>
    <lineage>
        <taxon>Bacteria</taxon>
        <taxon>Bacillati</taxon>
        <taxon>Bacillota</taxon>
        <taxon>Clostridia</taxon>
        <taxon>Lachnospirales</taxon>
        <taxon>Lachnospiraceae</taxon>
        <taxon>Oribacterium</taxon>
    </lineage>
</organism>
<reference evidence="16" key="1">
    <citation type="submission" date="2020-04" db="EMBL/GenBank/DDBJ databases">
        <title>Deep metagenomics examines the oral microbiome during advanced dental caries in children, revealing novel taxa and co-occurrences with host molecules.</title>
        <authorList>
            <person name="Baker J.L."/>
            <person name="Morton J.T."/>
            <person name="Dinis M."/>
            <person name="Alvarez R."/>
            <person name="Tran N.C."/>
            <person name="Knight R."/>
            <person name="Edlund A."/>
        </authorList>
    </citation>
    <scope>NUCLEOTIDE SEQUENCE</scope>
    <source>
        <strain evidence="16">JCVI_38_bin.19</strain>
        <strain evidence="17">JCVI_48_bin.5</strain>
    </source>
</reference>
<comment type="subunit">
    <text evidence="12">F-type ATPases have 2 components, F(1) - the catalytic core - and F(0) - the membrane proton channel. F(1) has five subunits: alpha(3), beta(3), gamma(1), delta(1), epsilon(1). F(0) has three main subunits: a(1), b(2) and c(10-14). The alpha and beta chains form an alternating ring which encloses part of the gamma chain. F(1) is attached to F(0) by a central stalk formed by the gamma and epsilon chains, while a peripheral stalk is formed by the delta and b chains.</text>
</comment>
<dbReference type="GO" id="GO:0005886">
    <property type="term" value="C:plasma membrane"/>
    <property type="evidence" value="ECO:0007669"/>
    <property type="project" value="UniProtKB-SubCell"/>
</dbReference>
<dbReference type="EMBL" id="JABZRB010000191">
    <property type="protein sequence ID" value="MBF1305530.1"/>
    <property type="molecule type" value="Genomic_DNA"/>
</dbReference>
<keyword evidence="6 12" id="KW-1133">Transmembrane helix</keyword>
<evidence type="ECO:0000256" key="3">
    <source>
        <dbReference type="ARBA" id="ARBA00022547"/>
    </source>
</evidence>
<comment type="function">
    <text evidence="12">Component of the F(0) channel, it forms part of the peripheral stalk, linking F(1) to F(0).</text>
</comment>
<gene>
    <name evidence="12" type="primary">atpF</name>
    <name evidence="15" type="ORF">HNQ46_002146</name>
    <name evidence="16" type="ORF">HXM90_08385</name>
    <name evidence="17" type="ORF">HXM91_06750</name>
</gene>
<keyword evidence="8 12" id="KW-0472">Membrane</keyword>
<dbReference type="Proteomes" id="UP000775770">
    <property type="component" value="Unassembled WGS sequence"/>
</dbReference>
<dbReference type="CDD" id="cd06503">
    <property type="entry name" value="ATP-synt_Fo_b"/>
    <property type="match status" value="1"/>
</dbReference>
<dbReference type="HAMAP" id="MF_01398">
    <property type="entry name" value="ATP_synth_b_bprime"/>
    <property type="match status" value="1"/>
</dbReference>
<comment type="subcellular location">
    <subcellularLocation>
        <location evidence="12">Cell membrane</location>
        <topology evidence="12">Single-pass membrane protein</topology>
    </subcellularLocation>
    <subcellularLocation>
        <location evidence="11">Endomembrane system</location>
        <topology evidence="11">Single-pass membrane protein</topology>
    </subcellularLocation>
</comment>
<dbReference type="EMBL" id="JABZRA010000142">
    <property type="protein sequence ID" value="MBF1273413.1"/>
    <property type="molecule type" value="Genomic_DNA"/>
</dbReference>
<evidence type="ECO:0000256" key="12">
    <source>
        <dbReference type="HAMAP-Rule" id="MF_01398"/>
    </source>
</evidence>
<dbReference type="GO" id="GO:0045259">
    <property type="term" value="C:proton-transporting ATP synthase complex"/>
    <property type="evidence" value="ECO:0007669"/>
    <property type="project" value="UniProtKB-KW"/>
</dbReference>
<keyword evidence="7 12" id="KW-0406">Ion transport</keyword>
<dbReference type="GeneID" id="85015660"/>
<evidence type="ECO:0000313" key="17">
    <source>
        <dbReference type="EMBL" id="MBF1305530.1"/>
    </source>
</evidence>
<keyword evidence="14" id="KW-0175">Coiled coil</keyword>
<feature type="coiled-coil region" evidence="14">
    <location>
        <begin position="32"/>
        <end position="132"/>
    </location>
</feature>
<evidence type="ECO:0000256" key="9">
    <source>
        <dbReference type="ARBA" id="ARBA00023310"/>
    </source>
</evidence>
<keyword evidence="12" id="KW-1003">Cell membrane</keyword>
<dbReference type="GO" id="GO:0012505">
    <property type="term" value="C:endomembrane system"/>
    <property type="evidence" value="ECO:0007669"/>
    <property type="project" value="UniProtKB-SubCell"/>
</dbReference>
<evidence type="ECO:0000256" key="14">
    <source>
        <dbReference type="SAM" id="Coils"/>
    </source>
</evidence>
<dbReference type="Proteomes" id="UP000780721">
    <property type="component" value="Unassembled WGS sequence"/>
</dbReference>
<evidence type="ECO:0000256" key="4">
    <source>
        <dbReference type="ARBA" id="ARBA00022692"/>
    </source>
</evidence>
<comment type="caution">
    <text evidence="15">The sequence shown here is derived from an EMBL/GenBank/DDBJ whole genome shotgun (WGS) entry which is preliminary data.</text>
</comment>
<evidence type="ECO:0000313" key="16">
    <source>
        <dbReference type="EMBL" id="MBF1273413.1"/>
    </source>
</evidence>
<evidence type="ECO:0000256" key="1">
    <source>
        <dbReference type="ARBA" id="ARBA00005513"/>
    </source>
</evidence>
<evidence type="ECO:0000256" key="10">
    <source>
        <dbReference type="ARBA" id="ARBA00025198"/>
    </source>
</evidence>
<dbReference type="RefSeq" id="WP_007157400.1">
    <property type="nucleotide sequence ID" value="NZ_CAUQIH010000006.1"/>
</dbReference>
<evidence type="ECO:0000256" key="7">
    <source>
        <dbReference type="ARBA" id="ARBA00023065"/>
    </source>
</evidence>
<dbReference type="Pfam" id="PF00430">
    <property type="entry name" value="ATP-synt_B"/>
    <property type="match status" value="1"/>
</dbReference>
<sequence>MLSLNLSSIIFTVINLLVLVYFVHRFLFKPVRAALKARQDELDTSYREAEEANTKARDLKQQYEDSMAKIDTERQEKLEAVRLQASSEYDEIIGNAREKADKIIAEAKIEAQRQAEQKQHEMEEEVAMLVAKAAYKIAASKDSVENNQKLYDTFLEDAEKKE</sequence>
<comment type="function">
    <text evidence="10 12">F(1)F(0) ATP synthase produces ATP from ADP in the presence of a proton or sodium gradient. F-type ATPases consist of two structural domains, F(1) containing the extramembraneous catalytic core and F(0) containing the membrane proton channel, linked together by a central stalk and a peripheral stalk. During catalysis, ATP synthesis in the catalytic domain of F(1) is coupled via a rotary mechanism of the central stalk subunits to proton translocation.</text>
</comment>
<feature type="transmembrane region" description="Helical" evidence="12">
    <location>
        <begin position="6"/>
        <end position="28"/>
    </location>
</feature>
<evidence type="ECO:0000256" key="6">
    <source>
        <dbReference type="ARBA" id="ARBA00022989"/>
    </source>
</evidence>
<dbReference type="AlphaFoldDB" id="A0A7W9SIP7"/>
<evidence type="ECO:0000256" key="2">
    <source>
        <dbReference type="ARBA" id="ARBA00022448"/>
    </source>
</evidence>
<proteinExistence type="inferred from homology"/>
<accession>A0A7W9SIP7</accession>
<name>A0A7W9SIP7_9FIRM</name>
<evidence type="ECO:0000256" key="13">
    <source>
        <dbReference type="RuleBase" id="RU003848"/>
    </source>
</evidence>
<keyword evidence="9 12" id="KW-0066">ATP synthesis</keyword>
<dbReference type="GO" id="GO:0046961">
    <property type="term" value="F:proton-transporting ATPase activity, rotational mechanism"/>
    <property type="evidence" value="ECO:0007669"/>
    <property type="project" value="TreeGrafter"/>
</dbReference>
<keyword evidence="4 12" id="KW-0812">Transmembrane</keyword>
<keyword evidence="3 12" id="KW-0138">CF(0)</keyword>
<dbReference type="InterPro" id="IPR050059">
    <property type="entry name" value="ATP_synthase_B_chain"/>
</dbReference>
<dbReference type="PANTHER" id="PTHR33445:SF2">
    <property type="entry name" value="ATP SYNTHASE SUBUNIT B', CHLOROPLASTIC"/>
    <property type="match status" value="1"/>
</dbReference>
<dbReference type="GO" id="GO:0046933">
    <property type="term" value="F:proton-transporting ATP synthase activity, rotational mechanism"/>
    <property type="evidence" value="ECO:0007669"/>
    <property type="project" value="UniProtKB-UniRule"/>
</dbReference>
<dbReference type="Proteomes" id="UP000522163">
    <property type="component" value="Unassembled WGS sequence"/>
</dbReference>
<dbReference type="InterPro" id="IPR002146">
    <property type="entry name" value="ATP_synth_b/b'su_bac/chlpt"/>
</dbReference>
<reference evidence="15 18" key="2">
    <citation type="submission" date="2020-08" db="EMBL/GenBank/DDBJ databases">
        <title>Genomic Encyclopedia of Type Strains, Phase IV (KMG-IV): sequencing the most valuable type-strain genomes for metagenomic binning, comparative biology and taxonomic classification.</title>
        <authorList>
            <person name="Goeker M."/>
        </authorList>
    </citation>
    <scope>NUCLEOTIDE SEQUENCE [LARGE SCALE GENOMIC DNA]</scope>
    <source>
        <strain evidence="15 18">DSM 17245</strain>
    </source>
</reference>
<evidence type="ECO:0000313" key="15">
    <source>
        <dbReference type="EMBL" id="MBB6042150.1"/>
    </source>
</evidence>
<dbReference type="PANTHER" id="PTHR33445">
    <property type="entry name" value="ATP SYNTHASE SUBUNIT B', CHLOROPLASTIC"/>
    <property type="match status" value="1"/>
</dbReference>
<keyword evidence="2 12" id="KW-0813">Transport</keyword>
<comment type="similarity">
    <text evidence="1 12 13">Belongs to the ATPase B chain family.</text>
</comment>
<keyword evidence="5 12" id="KW-0375">Hydrogen ion transport</keyword>
<evidence type="ECO:0000256" key="8">
    <source>
        <dbReference type="ARBA" id="ARBA00023136"/>
    </source>
</evidence>
<evidence type="ECO:0000256" key="5">
    <source>
        <dbReference type="ARBA" id="ARBA00022781"/>
    </source>
</evidence>
<dbReference type="EMBL" id="JACHHH010000012">
    <property type="protein sequence ID" value="MBB6042150.1"/>
    <property type="molecule type" value="Genomic_DNA"/>
</dbReference>
<evidence type="ECO:0000313" key="18">
    <source>
        <dbReference type="Proteomes" id="UP000522163"/>
    </source>
</evidence>